<evidence type="ECO:0000259" key="3">
    <source>
        <dbReference type="Pfam" id="PF13505"/>
    </source>
</evidence>
<name>A0A318EFA7_9GAMM</name>
<protein>
    <submittedName>
        <fullName evidence="4">Outer membrane protein with beta-barrel domain</fullName>
    </submittedName>
</protein>
<keyword evidence="5" id="KW-1185">Reference proteome</keyword>
<proteinExistence type="predicted"/>
<evidence type="ECO:0000313" key="5">
    <source>
        <dbReference type="Proteomes" id="UP000248330"/>
    </source>
</evidence>
<comment type="caution">
    <text evidence="4">The sequence shown here is derived from an EMBL/GenBank/DDBJ whole genome shotgun (WGS) entry which is preliminary data.</text>
</comment>
<keyword evidence="1 2" id="KW-0732">Signal</keyword>
<reference evidence="4 5" key="1">
    <citation type="submission" date="2018-04" db="EMBL/GenBank/DDBJ databases">
        <title>Genomic Encyclopedia of Type Strains, Phase IV (KMG-IV): sequencing the most valuable type-strain genomes for metagenomic binning, comparative biology and taxonomic classification.</title>
        <authorList>
            <person name="Goeker M."/>
        </authorList>
    </citation>
    <scope>NUCLEOTIDE SEQUENCE [LARGE SCALE GENOMIC DNA]</scope>
    <source>
        <strain evidence="4 5">DSM 104150</strain>
    </source>
</reference>
<evidence type="ECO:0000256" key="2">
    <source>
        <dbReference type="SAM" id="SignalP"/>
    </source>
</evidence>
<dbReference type="AlphaFoldDB" id="A0A318EFA7"/>
<dbReference type="InterPro" id="IPR011250">
    <property type="entry name" value="OMP/PagP_B-barrel"/>
</dbReference>
<accession>A0A318EFA7</accession>
<feature type="signal peptide" evidence="2">
    <location>
        <begin position="1"/>
        <end position="23"/>
    </location>
</feature>
<organism evidence="4 5">
    <name type="scientific">Sinimarinibacterium flocculans</name>
    <dbReference type="NCBI Taxonomy" id="985250"/>
    <lineage>
        <taxon>Bacteria</taxon>
        <taxon>Pseudomonadati</taxon>
        <taxon>Pseudomonadota</taxon>
        <taxon>Gammaproteobacteria</taxon>
        <taxon>Nevskiales</taxon>
        <taxon>Nevskiaceae</taxon>
        <taxon>Sinimarinibacterium</taxon>
    </lineage>
</organism>
<dbReference type="Gene3D" id="2.40.160.20">
    <property type="match status" value="1"/>
</dbReference>
<evidence type="ECO:0000313" key="4">
    <source>
        <dbReference type="EMBL" id="PXV71503.1"/>
    </source>
</evidence>
<dbReference type="SUPFAM" id="SSF56925">
    <property type="entry name" value="OMPA-like"/>
    <property type="match status" value="1"/>
</dbReference>
<dbReference type="EMBL" id="QICN01000001">
    <property type="protein sequence ID" value="PXV71503.1"/>
    <property type="molecule type" value="Genomic_DNA"/>
</dbReference>
<sequence>MKRRARAISLMAIGGMLALPAFAQADTESGLFLGGGAIYTRVDNELYSSPDFPSNDEEFDDDRVSWKALAGFRFNPVLSLEAQYLDFGDAESNGARAEADGWTAAAVADLPLGPVTPYAKAGALFWNTDAYVRGPLNSTARASDDGTDFFWGLGARIPLGEVADLRLEYERFELEGDNLETRVDAASLNLQFNFGQ</sequence>
<dbReference type="Pfam" id="PF13505">
    <property type="entry name" value="OMP_b-brl"/>
    <property type="match status" value="1"/>
</dbReference>
<dbReference type="Proteomes" id="UP000248330">
    <property type="component" value="Unassembled WGS sequence"/>
</dbReference>
<dbReference type="RefSeq" id="WP_110263615.1">
    <property type="nucleotide sequence ID" value="NZ_CAWNXA010000001.1"/>
</dbReference>
<feature type="chain" id="PRO_5016418131" evidence="2">
    <location>
        <begin position="24"/>
        <end position="196"/>
    </location>
</feature>
<evidence type="ECO:0000256" key="1">
    <source>
        <dbReference type="ARBA" id="ARBA00022729"/>
    </source>
</evidence>
<dbReference type="InterPro" id="IPR027385">
    <property type="entry name" value="Beta-barrel_OMP"/>
</dbReference>
<dbReference type="OrthoDB" id="7620169at2"/>
<feature type="domain" description="Outer membrane protein beta-barrel" evidence="3">
    <location>
        <begin position="14"/>
        <end position="194"/>
    </location>
</feature>
<gene>
    <name evidence="4" type="ORF">C8D93_101554</name>
</gene>